<evidence type="ECO:0000313" key="1">
    <source>
        <dbReference type="EMBL" id="CDW50819.1"/>
    </source>
</evidence>
<organism evidence="1">
    <name type="scientific">Lepeophtheirus salmonis</name>
    <name type="common">Salmon louse</name>
    <name type="synonym">Caligus salmonis</name>
    <dbReference type="NCBI Taxonomy" id="72036"/>
    <lineage>
        <taxon>Eukaryota</taxon>
        <taxon>Metazoa</taxon>
        <taxon>Ecdysozoa</taxon>
        <taxon>Arthropoda</taxon>
        <taxon>Crustacea</taxon>
        <taxon>Multicrustacea</taxon>
        <taxon>Hexanauplia</taxon>
        <taxon>Copepoda</taxon>
        <taxon>Siphonostomatoida</taxon>
        <taxon>Caligidae</taxon>
        <taxon>Lepeophtheirus</taxon>
    </lineage>
</organism>
<reference evidence="1" key="1">
    <citation type="submission" date="2014-05" db="EMBL/GenBank/DDBJ databases">
        <authorList>
            <person name="Chronopoulou M."/>
        </authorList>
    </citation>
    <scope>NUCLEOTIDE SEQUENCE</scope>
    <source>
        <tissue evidence="1">Whole organism</tissue>
    </source>
</reference>
<accession>A0A0K2VK35</accession>
<dbReference type="EMBL" id="HACA01033458">
    <property type="protein sequence ID" value="CDW50819.1"/>
    <property type="molecule type" value="Transcribed_RNA"/>
</dbReference>
<feature type="non-terminal residue" evidence="1">
    <location>
        <position position="102"/>
    </location>
</feature>
<dbReference type="AlphaFoldDB" id="A0A0K2VK35"/>
<sequence>MVTKVGLLQVGDIYDISQQPNKADGECFLFFFEEAIIYSGDYYNHKFGISSTESDWINALTMRAENDFKVECIIAKTLSIIYACRSKMTPLLGGLNRTIMRY</sequence>
<proteinExistence type="predicted"/>
<protein>
    <submittedName>
        <fullName evidence="1">Uncharacterized protein</fullName>
    </submittedName>
</protein>
<name>A0A0K2VK35_LEPSM</name>